<organism evidence="4 5">
    <name type="scientific">Arthrobacter crusticola</name>
    <dbReference type="NCBI Taxonomy" id="2547960"/>
    <lineage>
        <taxon>Bacteria</taxon>
        <taxon>Bacillati</taxon>
        <taxon>Actinomycetota</taxon>
        <taxon>Actinomycetes</taxon>
        <taxon>Micrococcales</taxon>
        <taxon>Micrococcaceae</taxon>
        <taxon>Arthrobacter</taxon>
    </lineage>
</organism>
<keyword evidence="1" id="KW-1133">Transmembrane helix</keyword>
<dbReference type="SMART" id="SM00894">
    <property type="entry name" value="Excalibur"/>
    <property type="match status" value="1"/>
</dbReference>
<feature type="chain" id="PRO_5020289846" evidence="2">
    <location>
        <begin position="31"/>
        <end position="151"/>
    </location>
</feature>
<feature type="transmembrane region" description="Helical" evidence="1">
    <location>
        <begin position="125"/>
        <end position="143"/>
    </location>
</feature>
<dbReference type="Proteomes" id="UP000295411">
    <property type="component" value="Unassembled WGS sequence"/>
</dbReference>
<keyword evidence="2" id="KW-0732">Signal</keyword>
<dbReference type="OrthoDB" id="4337778at2"/>
<evidence type="ECO:0000256" key="2">
    <source>
        <dbReference type="SAM" id="SignalP"/>
    </source>
</evidence>
<reference evidence="4 5" key="1">
    <citation type="submission" date="2019-03" db="EMBL/GenBank/DDBJ databases">
        <title>Arthrobacter sp. nov., an bacterium isolated from biocrust in Mu Us Desert.</title>
        <authorList>
            <person name="Lixiong L."/>
        </authorList>
    </citation>
    <scope>NUCLEOTIDE SEQUENCE [LARGE SCALE GENOMIC DNA]</scope>
    <source>
        <strain evidence="4 5">SLN-3</strain>
    </source>
</reference>
<accession>A0A4R5TZF7</accession>
<dbReference type="EMBL" id="SMTK01000002">
    <property type="protein sequence ID" value="TDK26561.1"/>
    <property type="molecule type" value="Genomic_DNA"/>
</dbReference>
<keyword evidence="1" id="KW-0472">Membrane</keyword>
<protein>
    <submittedName>
        <fullName evidence="4">Excalibur calcium-binding domain-containing protein</fullName>
    </submittedName>
</protein>
<feature type="signal peptide" evidence="2">
    <location>
        <begin position="1"/>
        <end position="30"/>
    </location>
</feature>
<feature type="domain" description="Excalibur calcium-binding" evidence="3">
    <location>
        <begin position="35"/>
        <end position="71"/>
    </location>
</feature>
<evidence type="ECO:0000313" key="4">
    <source>
        <dbReference type="EMBL" id="TDK26561.1"/>
    </source>
</evidence>
<dbReference type="InterPro" id="IPR008613">
    <property type="entry name" value="Excalibur_Ca-bd_domain"/>
</dbReference>
<evidence type="ECO:0000259" key="3">
    <source>
        <dbReference type="SMART" id="SM00894"/>
    </source>
</evidence>
<evidence type="ECO:0000313" key="5">
    <source>
        <dbReference type="Proteomes" id="UP000295411"/>
    </source>
</evidence>
<dbReference type="Pfam" id="PF05901">
    <property type="entry name" value="Excalibur"/>
    <property type="match status" value="1"/>
</dbReference>
<keyword evidence="5" id="KW-1185">Reference proteome</keyword>
<proteinExistence type="predicted"/>
<comment type="caution">
    <text evidence="4">The sequence shown here is derived from an EMBL/GenBank/DDBJ whole genome shotgun (WGS) entry which is preliminary data.</text>
</comment>
<keyword evidence="1" id="KW-0812">Transmembrane</keyword>
<name>A0A4R5TZF7_9MICC</name>
<sequence>MGIKVKKSSAILAVAAAAGFTALSASPATAAVTIPFANCDAAAAVGVYNIPAGTPGYQPKLDADSDGFGCDAAGTPAYDASIVDRIIMENNQPAPVTPPQVPTMPVGGVGTGVVQEPANDNTGTLVLGGGLVLAVAAGGTYLVRRRSTGSV</sequence>
<evidence type="ECO:0000256" key="1">
    <source>
        <dbReference type="SAM" id="Phobius"/>
    </source>
</evidence>
<dbReference type="AlphaFoldDB" id="A0A4R5TZF7"/>
<gene>
    <name evidence="4" type="ORF">E2F48_05060</name>
</gene>